<keyword evidence="2" id="KW-1185">Reference proteome</keyword>
<sequence length="154" mass="17568">MGMKKFACFFYGSLMFPKVLLRVLEGGRQKDDGPIVVEEGIPATLKGYKRLRVLGASYPALIKDNDSETQGILIKGLTSGNVSTLDHYEGDQYTRINVEVFPNNSRDRGQSEDLISAQTYLWISSSDFLEDQDWDKEEFEKQLENYLREEGLKD</sequence>
<evidence type="ECO:0000313" key="2">
    <source>
        <dbReference type="Proteomes" id="UP000789525"/>
    </source>
</evidence>
<proteinExistence type="predicted"/>
<reference evidence="1" key="1">
    <citation type="submission" date="2021-06" db="EMBL/GenBank/DDBJ databases">
        <authorList>
            <person name="Kallberg Y."/>
            <person name="Tangrot J."/>
            <person name="Rosling A."/>
        </authorList>
    </citation>
    <scope>NUCLEOTIDE SEQUENCE</scope>
    <source>
        <strain evidence="1">CL356</strain>
    </source>
</reference>
<evidence type="ECO:0000313" key="1">
    <source>
        <dbReference type="EMBL" id="CAG8450207.1"/>
    </source>
</evidence>
<dbReference type="Proteomes" id="UP000789525">
    <property type="component" value="Unassembled WGS sequence"/>
</dbReference>
<comment type="caution">
    <text evidence="1">The sequence shown here is derived from an EMBL/GenBank/DDBJ whole genome shotgun (WGS) entry which is preliminary data.</text>
</comment>
<protein>
    <submittedName>
        <fullName evidence="1">9574_t:CDS:1</fullName>
    </submittedName>
</protein>
<organism evidence="1 2">
    <name type="scientific">Acaulospora colombiana</name>
    <dbReference type="NCBI Taxonomy" id="27376"/>
    <lineage>
        <taxon>Eukaryota</taxon>
        <taxon>Fungi</taxon>
        <taxon>Fungi incertae sedis</taxon>
        <taxon>Mucoromycota</taxon>
        <taxon>Glomeromycotina</taxon>
        <taxon>Glomeromycetes</taxon>
        <taxon>Diversisporales</taxon>
        <taxon>Acaulosporaceae</taxon>
        <taxon>Acaulospora</taxon>
    </lineage>
</organism>
<accession>A0ACA9K425</accession>
<dbReference type="EMBL" id="CAJVPT010000776">
    <property type="protein sequence ID" value="CAG8450207.1"/>
    <property type="molecule type" value="Genomic_DNA"/>
</dbReference>
<name>A0ACA9K425_9GLOM</name>
<gene>
    <name evidence="1" type="ORF">ACOLOM_LOCUS724</name>
</gene>